<organism evidence="2">
    <name type="scientific">Fagus sylvatica</name>
    <name type="common">Beechnut</name>
    <dbReference type="NCBI Taxonomy" id="28930"/>
    <lineage>
        <taxon>Eukaryota</taxon>
        <taxon>Viridiplantae</taxon>
        <taxon>Streptophyta</taxon>
        <taxon>Embryophyta</taxon>
        <taxon>Tracheophyta</taxon>
        <taxon>Spermatophyta</taxon>
        <taxon>Magnoliopsida</taxon>
        <taxon>eudicotyledons</taxon>
        <taxon>Gunneridae</taxon>
        <taxon>Pentapetalae</taxon>
        <taxon>rosids</taxon>
        <taxon>fabids</taxon>
        <taxon>Fagales</taxon>
        <taxon>Fagaceae</taxon>
        <taxon>Fagus</taxon>
    </lineage>
</organism>
<accession>A0A2N9IXG0</accession>
<dbReference type="GO" id="GO:0080183">
    <property type="term" value="P:response to photooxidative stress"/>
    <property type="evidence" value="ECO:0007669"/>
    <property type="project" value="InterPro"/>
</dbReference>
<gene>
    <name evidence="2" type="ORF">FSB_LOCUS56832</name>
</gene>
<dbReference type="AlphaFoldDB" id="A0A2N9IXG0"/>
<feature type="region of interest" description="Disordered" evidence="1">
    <location>
        <begin position="1"/>
        <end position="54"/>
    </location>
</feature>
<dbReference type="GO" id="GO:0009535">
    <property type="term" value="C:chloroplast thylakoid membrane"/>
    <property type="evidence" value="ECO:0007669"/>
    <property type="project" value="InterPro"/>
</dbReference>
<evidence type="ECO:0000313" key="2">
    <source>
        <dbReference type="EMBL" id="SPD28950.1"/>
    </source>
</evidence>
<proteinExistence type="predicted"/>
<reference evidence="2" key="1">
    <citation type="submission" date="2018-02" db="EMBL/GenBank/DDBJ databases">
        <authorList>
            <person name="Cohen D.B."/>
            <person name="Kent A.D."/>
        </authorList>
    </citation>
    <scope>NUCLEOTIDE SEQUENCE</scope>
</reference>
<protein>
    <submittedName>
        <fullName evidence="2">Uncharacterized protein</fullName>
    </submittedName>
</protein>
<dbReference type="PANTHER" id="PTHR33672">
    <property type="entry name" value="YCF3-INTERACTING PROTEIN 1, CHLOROPLASTIC"/>
    <property type="match status" value="1"/>
</dbReference>
<feature type="compositionally biased region" description="Basic and acidic residues" evidence="1">
    <location>
        <begin position="1"/>
        <end position="10"/>
    </location>
</feature>
<sequence length="240" mass="26526">MSKKIWRNESKVNPGQGNDVADDHHDQHSAPADQIQLQRSKSCGEGRASAPSGELITLKQAKPNATYRSDKNNMDSFEKGFKCGLLCWFIPELRKVMKPEKAKKEEAMMIENIISRSVSLEKFECGSWASSAICRGSDEGGDSKHLYFDLPLELIRCSNVTHDDANSPVKAAFVFDNKVCKGILKHCSSTKAATTKKSDESTGVGRHARFSTSCPDSPVLCVSPRLLKAREEFNAFLKAQ</sequence>
<evidence type="ECO:0000256" key="1">
    <source>
        <dbReference type="SAM" id="MobiDB-lite"/>
    </source>
</evidence>
<name>A0A2N9IXG0_FAGSY</name>
<dbReference type="PANTHER" id="PTHR33672:SF24">
    <property type="entry name" value="OS01G0798600 PROTEIN"/>
    <property type="match status" value="1"/>
</dbReference>
<dbReference type="EMBL" id="OIVN01006252">
    <property type="protein sequence ID" value="SPD28950.1"/>
    <property type="molecule type" value="Genomic_DNA"/>
</dbReference>
<dbReference type="GO" id="GO:0048564">
    <property type="term" value="P:photosystem I assembly"/>
    <property type="evidence" value="ECO:0007669"/>
    <property type="project" value="InterPro"/>
</dbReference>
<dbReference type="InterPro" id="IPR040340">
    <property type="entry name" value="CEST/Y3IP1"/>
</dbReference>